<dbReference type="Proteomes" id="UP000186922">
    <property type="component" value="Unassembled WGS sequence"/>
</dbReference>
<evidence type="ECO:0000256" key="1">
    <source>
        <dbReference type="SAM" id="Phobius"/>
    </source>
</evidence>
<name>A0A1D1V8G0_RAMVA</name>
<keyword evidence="1" id="KW-1133">Transmembrane helix</keyword>
<dbReference type="STRING" id="947166.A0A1D1V8G0"/>
<keyword evidence="1" id="KW-0472">Membrane</keyword>
<keyword evidence="3" id="KW-1185">Reference proteome</keyword>
<accession>A0A1D1V8G0</accession>
<keyword evidence="1" id="KW-0812">Transmembrane</keyword>
<evidence type="ECO:0000313" key="2">
    <source>
        <dbReference type="EMBL" id="GAU97956.1"/>
    </source>
</evidence>
<evidence type="ECO:0000313" key="3">
    <source>
        <dbReference type="Proteomes" id="UP000186922"/>
    </source>
</evidence>
<dbReference type="InterPro" id="IPR008496">
    <property type="entry name" value="TMEM222/RTE1"/>
</dbReference>
<feature type="transmembrane region" description="Helical" evidence="1">
    <location>
        <begin position="113"/>
        <end position="130"/>
    </location>
</feature>
<evidence type="ECO:0008006" key="4">
    <source>
        <dbReference type="Google" id="ProtNLM"/>
    </source>
</evidence>
<reference evidence="2 3" key="1">
    <citation type="journal article" date="2016" name="Nat. Commun.">
        <title>Extremotolerant tardigrade genome and improved radiotolerance of human cultured cells by tardigrade-unique protein.</title>
        <authorList>
            <person name="Hashimoto T."/>
            <person name="Horikawa D.D."/>
            <person name="Saito Y."/>
            <person name="Kuwahara H."/>
            <person name="Kozuka-Hata H."/>
            <person name="Shin-I T."/>
            <person name="Minakuchi Y."/>
            <person name="Ohishi K."/>
            <person name="Motoyama A."/>
            <person name="Aizu T."/>
            <person name="Enomoto A."/>
            <person name="Kondo K."/>
            <person name="Tanaka S."/>
            <person name="Hara Y."/>
            <person name="Koshikawa S."/>
            <person name="Sagara H."/>
            <person name="Miura T."/>
            <person name="Yokobori S."/>
            <person name="Miyagawa K."/>
            <person name="Suzuki Y."/>
            <person name="Kubo T."/>
            <person name="Oyama M."/>
            <person name="Kohara Y."/>
            <person name="Fujiyama A."/>
            <person name="Arakawa K."/>
            <person name="Katayama T."/>
            <person name="Toyoda A."/>
            <person name="Kunieda T."/>
        </authorList>
    </citation>
    <scope>NUCLEOTIDE SEQUENCE [LARGE SCALE GENOMIC DNA]</scope>
    <source>
        <strain evidence="2 3">YOKOZUNA-1</strain>
    </source>
</reference>
<protein>
    <recommendedName>
        <fullName evidence="4">Transmembrane protein 222</fullName>
    </recommendedName>
</protein>
<proteinExistence type="predicted"/>
<organism evidence="2 3">
    <name type="scientific">Ramazzottius varieornatus</name>
    <name type="common">Water bear</name>
    <name type="synonym">Tardigrade</name>
    <dbReference type="NCBI Taxonomy" id="947166"/>
    <lineage>
        <taxon>Eukaryota</taxon>
        <taxon>Metazoa</taxon>
        <taxon>Ecdysozoa</taxon>
        <taxon>Tardigrada</taxon>
        <taxon>Eutardigrada</taxon>
        <taxon>Parachela</taxon>
        <taxon>Hypsibioidea</taxon>
        <taxon>Ramazzottiidae</taxon>
        <taxon>Ramazzottius</taxon>
    </lineage>
</organism>
<comment type="caution">
    <text evidence="2">The sequence shown here is derived from an EMBL/GenBank/DDBJ whole genome shotgun (WGS) entry which is preliminary data.</text>
</comment>
<dbReference type="OrthoDB" id="267284at2759"/>
<dbReference type="EMBL" id="BDGG01000004">
    <property type="protein sequence ID" value="GAU97956.1"/>
    <property type="molecule type" value="Genomic_DNA"/>
</dbReference>
<dbReference type="PANTHER" id="PTHR20921">
    <property type="entry name" value="TRANSMEMBRANE PROTEIN 222"/>
    <property type="match status" value="1"/>
</dbReference>
<dbReference type="PANTHER" id="PTHR20921:SF0">
    <property type="entry name" value="TRANSMEMBRANE PROTEIN 222"/>
    <property type="match status" value="1"/>
</dbReference>
<dbReference type="Pfam" id="PF05608">
    <property type="entry name" value="RTE1"/>
    <property type="match status" value="2"/>
</dbReference>
<dbReference type="AlphaFoldDB" id="A0A1D1V8G0"/>
<gene>
    <name evidence="2" type="primary">RvY_09171-1</name>
    <name evidence="2" type="synonym">RvY_09171.1</name>
    <name evidence="2" type="ORF">RvY_09171</name>
</gene>
<sequence>MGIATSRGVIRDFAGPYYVSEDNMAFGAPTRYWKLDPAKALSGADGWDKGVAEASTIYNGRIHNLCCDNCHSHVATALNLMTYDGKTNWNMVNLCFFMLFRGHYVSVARFVKSWLPSLVLVVLIVTLSVVL</sequence>